<dbReference type="GO" id="GO:0015627">
    <property type="term" value="C:type II protein secretion system complex"/>
    <property type="evidence" value="ECO:0007669"/>
    <property type="project" value="TreeGrafter"/>
</dbReference>
<reference evidence="8 9" key="1">
    <citation type="submission" date="2017-08" db="EMBL/GenBank/DDBJ databases">
        <title>Infants hospitalized years apart are colonized by the same room-sourced microbial strains.</title>
        <authorList>
            <person name="Brooks B."/>
            <person name="Olm M.R."/>
            <person name="Firek B.A."/>
            <person name="Baker R."/>
            <person name="Thomas B.C."/>
            <person name="Morowitz M.J."/>
            <person name="Banfield J.F."/>
        </authorList>
    </citation>
    <scope>NUCLEOTIDE SEQUENCE [LARGE SCALE GENOMIC DNA]</scope>
    <source>
        <strain evidence="8">S2_006_000_R2_64</strain>
    </source>
</reference>
<comment type="subcellular location">
    <subcellularLocation>
        <location evidence="1">Membrane</location>
    </subcellularLocation>
</comment>
<accession>A0A2W5FRG9</accession>
<comment type="caution">
    <text evidence="8">The sequence shown here is derived from an EMBL/GenBank/DDBJ whole genome shotgun (WGS) entry which is preliminary data.</text>
</comment>
<dbReference type="GO" id="GO:0016020">
    <property type="term" value="C:membrane"/>
    <property type="evidence" value="ECO:0007669"/>
    <property type="project" value="UniProtKB-SubCell"/>
</dbReference>
<dbReference type="EMBL" id="QFOT01000009">
    <property type="protein sequence ID" value="PZP57024.1"/>
    <property type="molecule type" value="Genomic_DNA"/>
</dbReference>
<evidence type="ECO:0000313" key="8">
    <source>
        <dbReference type="EMBL" id="PZP57024.1"/>
    </source>
</evidence>
<keyword evidence="3" id="KW-0472">Membrane</keyword>
<feature type="signal peptide" evidence="6">
    <location>
        <begin position="1"/>
        <end position="34"/>
    </location>
</feature>
<dbReference type="PROSITE" id="PS51257">
    <property type="entry name" value="PROKAR_LIPOPROTEIN"/>
    <property type="match status" value="1"/>
</dbReference>
<dbReference type="Proteomes" id="UP000249739">
    <property type="component" value="Unassembled WGS sequence"/>
</dbReference>
<dbReference type="GO" id="GO:0009306">
    <property type="term" value="P:protein secretion"/>
    <property type="evidence" value="ECO:0007669"/>
    <property type="project" value="InterPro"/>
</dbReference>
<proteinExistence type="inferred from homology"/>
<evidence type="ECO:0000313" key="9">
    <source>
        <dbReference type="Proteomes" id="UP000249739"/>
    </source>
</evidence>
<evidence type="ECO:0000256" key="6">
    <source>
        <dbReference type="SAM" id="SignalP"/>
    </source>
</evidence>
<sequence>MGIRMHIGYKHILLRKSFLALLISVTALSGCADAEGPKARDANIPPPVAADGRKQAINERPDPVQYLPLGEDVLLPESEEGDALPSTVVGPFELRNETLAGALQLVMDGTDIPVSFETSRSLENTVTVTNLKGPINEVVQQICGLADLYCSYERGVLNVKDTQIFTVSIPPIAAADQVGQLMTNVSGAIAEITGSAPITDPSTRTIVYRATERTSEVARRYFQRLRQNTALIVFETYIWEVSLNSGNTTGINWEYFDTMGKFNFGLSASGSTNPDLGTPISIGLPTTEAVNLATGDVLRFISDYGAVKTISQPQITVLAGSEARLRIADTTNYLASVSRTTTDGGTTTTSTTTDSVDSGFTLVIGSNWDNATVYGNINILLQEVRGIEQFEASEEATIQLPTTSERELQTQVRVRPGDSLLIAGLVRERDNLDSTGPGINEPIIPTSRTAQTDNVELVFLLKPRVVVFTPKVKVKTPAPVAEFPVAALKAEAAELPDDLPLDVPAPEPLLPQELSAAPAVKDIVAEKKIPVEMKKEQPVKITQAPVVTKRVEPEAKKVAIKEAIPAEAVIESEEPQSIMPSASADSAIEQEKAMMPSARRITPVSVPAEDSMMPTIRRITAPAPQPVEKTSLDEDMLSSDQGEIL</sequence>
<organism evidence="8 9">
    <name type="scientific">Micavibrio aeruginosavorus</name>
    <dbReference type="NCBI Taxonomy" id="349221"/>
    <lineage>
        <taxon>Bacteria</taxon>
        <taxon>Pseudomonadati</taxon>
        <taxon>Bdellovibrionota</taxon>
        <taxon>Bdellovibrionia</taxon>
        <taxon>Bdellovibrionales</taxon>
        <taxon>Pseudobdellovibrionaceae</taxon>
        <taxon>Micavibrio</taxon>
    </lineage>
</organism>
<evidence type="ECO:0000256" key="2">
    <source>
        <dbReference type="ARBA" id="ARBA00022729"/>
    </source>
</evidence>
<gene>
    <name evidence="8" type="ORF">DI586_01655</name>
</gene>
<keyword evidence="2 6" id="KW-0732">Signal</keyword>
<dbReference type="Pfam" id="PF00263">
    <property type="entry name" value="Secretin"/>
    <property type="match status" value="1"/>
</dbReference>
<protein>
    <submittedName>
        <fullName evidence="8">Type II and III secretion system family protein</fullName>
    </submittedName>
</protein>
<evidence type="ECO:0000256" key="5">
    <source>
        <dbReference type="SAM" id="MobiDB-lite"/>
    </source>
</evidence>
<dbReference type="PANTHER" id="PTHR30332">
    <property type="entry name" value="PROBABLE GENERAL SECRETION PATHWAY PROTEIN D"/>
    <property type="match status" value="1"/>
</dbReference>
<dbReference type="PANTHER" id="PTHR30332:SF24">
    <property type="entry name" value="SECRETIN GSPD-RELATED"/>
    <property type="match status" value="1"/>
</dbReference>
<evidence type="ECO:0000256" key="1">
    <source>
        <dbReference type="ARBA" id="ARBA00004370"/>
    </source>
</evidence>
<feature type="chain" id="PRO_5016051229" evidence="6">
    <location>
        <begin position="35"/>
        <end position="645"/>
    </location>
</feature>
<dbReference type="InterPro" id="IPR004846">
    <property type="entry name" value="T2SS/T3SS_dom"/>
</dbReference>
<dbReference type="AlphaFoldDB" id="A0A2W5FRG9"/>
<comment type="similarity">
    <text evidence="4">Belongs to the bacterial secretin family.</text>
</comment>
<evidence type="ECO:0000256" key="4">
    <source>
        <dbReference type="RuleBase" id="RU004003"/>
    </source>
</evidence>
<evidence type="ECO:0000256" key="3">
    <source>
        <dbReference type="ARBA" id="ARBA00023136"/>
    </source>
</evidence>
<feature type="region of interest" description="Disordered" evidence="5">
    <location>
        <begin position="619"/>
        <end position="645"/>
    </location>
</feature>
<evidence type="ECO:0000259" key="7">
    <source>
        <dbReference type="Pfam" id="PF00263"/>
    </source>
</evidence>
<feature type="domain" description="Type II/III secretion system secretin-like" evidence="7">
    <location>
        <begin position="302"/>
        <end position="466"/>
    </location>
</feature>
<dbReference type="InterPro" id="IPR050810">
    <property type="entry name" value="Bact_Secretion_Sys_Channel"/>
</dbReference>
<name>A0A2W5FRG9_9BACT</name>